<comment type="caution">
    <text evidence="1">The sequence shown here is derived from an EMBL/GenBank/DDBJ whole genome shotgun (WGS) entry which is preliminary data.</text>
</comment>
<keyword evidence="1" id="KW-0808">Transferase</keyword>
<proteinExistence type="predicted"/>
<dbReference type="Proteomes" id="UP000325081">
    <property type="component" value="Unassembled WGS sequence"/>
</dbReference>
<protein>
    <submittedName>
        <fullName evidence="1">UDP-N-acetylglucosamine1-carboxyvinyltransferase</fullName>
    </submittedName>
</protein>
<dbReference type="GO" id="GO:0016740">
    <property type="term" value="F:transferase activity"/>
    <property type="evidence" value="ECO:0007669"/>
    <property type="project" value="UniProtKB-KW"/>
</dbReference>
<evidence type="ECO:0000313" key="2">
    <source>
        <dbReference type="Proteomes" id="UP000325081"/>
    </source>
</evidence>
<name>A0A5A7QP43_STRAF</name>
<dbReference type="AlphaFoldDB" id="A0A5A7QP43"/>
<gene>
    <name evidence="1" type="ORF">STAS_23730</name>
</gene>
<organism evidence="1 2">
    <name type="scientific">Striga asiatica</name>
    <name type="common">Asiatic witchweed</name>
    <name type="synonym">Buchnera asiatica</name>
    <dbReference type="NCBI Taxonomy" id="4170"/>
    <lineage>
        <taxon>Eukaryota</taxon>
        <taxon>Viridiplantae</taxon>
        <taxon>Streptophyta</taxon>
        <taxon>Embryophyta</taxon>
        <taxon>Tracheophyta</taxon>
        <taxon>Spermatophyta</taxon>
        <taxon>Magnoliopsida</taxon>
        <taxon>eudicotyledons</taxon>
        <taxon>Gunneridae</taxon>
        <taxon>Pentapetalae</taxon>
        <taxon>asterids</taxon>
        <taxon>lamiids</taxon>
        <taxon>Lamiales</taxon>
        <taxon>Orobanchaceae</taxon>
        <taxon>Buchnereae</taxon>
        <taxon>Striga</taxon>
    </lineage>
</organism>
<reference evidence="2" key="1">
    <citation type="journal article" date="2019" name="Curr. Biol.">
        <title>Genome Sequence of Striga asiatica Provides Insight into the Evolution of Plant Parasitism.</title>
        <authorList>
            <person name="Yoshida S."/>
            <person name="Kim S."/>
            <person name="Wafula E.K."/>
            <person name="Tanskanen J."/>
            <person name="Kim Y.M."/>
            <person name="Honaas L."/>
            <person name="Yang Z."/>
            <person name="Spallek T."/>
            <person name="Conn C.E."/>
            <person name="Ichihashi Y."/>
            <person name="Cheong K."/>
            <person name="Cui S."/>
            <person name="Der J.P."/>
            <person name="Gundlach H."/>
            <person name="Jiao Y."/>
            <person name="Hori C."/>
            <person name="Ishida J.K."/>
            <person name="Kasahara H."/>
            <person name="Kiba T."/>
            <person name="Kim M.S."/>
            <person name="Koo N."/>
            <person name="Laohavisit A."/>
            <person name="Lee Y.H."/>
            <person name="Lumba S."/>
            <person name="McCourt P."/>
            <person name="Mortimer J.C."/>
            <person name="Mutuku J.M."/>
            <person name="Nomura T."/>
            <person name="Sasaki-Sekimoto Y."/>
            <person name="Seto Y."/>
            <person name="Wang Y."/>
            <person name="Wakatake T."/>
            <person name="Sakakibara H."/>
            <person name="Demura T."/>
            <person name="Yamaguchi S."/>
            <person name="Yoneyama K."/>
            <person name="Manabe R.I."/>
            <person name="Nelson D.C."/>
            <person name="Schulman A.H."/>
            <person name="Timko M.P."/>
            <person name="dePamphilis C.W."/>
            <person name="Choi D."/>
            <person name="Shirasu K."/>
        </authorList>
    </citation>
    <scope>NUCLEOTIDE SEQUENCE [LARGE SCALE GENOMIC DNA]</scope>
    <source>
        <strain evidence="2">cv. UVA1</strain>
    </source>
</reference>
<sequence>MSTLSQLRTCLGPHIARSTVNIFTSPRLLLRLGHRSIQVRNANIGKRVVRNPGKSPDHGHILRYNIPKIDIMHYRKRVRVVFIVRVLTVRVSHPQNVLHRFQIHVPNKYLLHVASAPGGCFYTHGRLGVEGVDVVGSDVFDSARHLAAEGNGGRVGRIAGDPLDAEALGWPPEFDSFYTVEYIPFSKTR</sequence>
<dbReference type="EMBL" id="BKCP01007626">
    <property type="protein sequence ID" value="GER46678.1"/>
    <property type="molecule type" value="Genomic_DNA"/>
</dbReference>
<keyword evidence="2" id="KW-1185">Reference proteome</keyword>
<evidence type="ECO:0000313" key="1">
    <source>
        <dbReference type="EMBL" id="GER46678.1"/>
    </source>
</evidence>
<accession>A0A5A7QP43</accession>